<comment type="cofactor">
    <cofactor evidence="3">
        <name>Zn(2+)</name>
        <dbReference type="ChEBI" id="CHEBI:29105"/>
    </cofactor>
    <text evidence="3">Binds 2 Zn(2+) ions per subunit.</text>
</comment>
<evidence type="ECO:0000313" key="6">
    <source>
        <dbReference type="Proteomes" id="UP000295525"/>
    </source>
</evidence>
<protein>
    <submittedName>
        <fullName evidence="5">N-carbamoyl-L-amino-acid hydrolase</fullName>
    </submittedName>
</protein>
<dbReference type="SUPFAM" id="SSF55031">
    <property type="entry name" value="Bacterial exopeptidase dimerisation domain"/>
    <property type="match status" value="1"/>
</dbReference>
<dbReference type="Pfam" id="PF01546">
    <property type="entry name" value="Peptidase_M20"/>
    <property type="match status" value="1"/>
</dbReference>
<comment type="similarity">
    <text evidence="1">Belongs to the peptidase M20 family.</text>
</comment>
<proteinExistence type="inferred from homology"/>
<feature type="binding site" evidence="3">
    <location>
        <position position="95"/>
    </location>
    <ligand>
        <name>Zn(2+)</name>
        <dbReference type="ChEBI" id="CHEBI:29105"/>
        <label>2</label>
    </ligand>
</feature>
<feature type="binding site" evidence="3">
    <location>
        <position position="130"/>
    </location>
    <ligand>
        <name>Zn(2+)</name>
        <dbReference type="ChEBI" id="CHEBI:29105"/>
        <label>2</label>
    </ligand>
</feature>
<dbReference type="AlphaFoldDB" id="A0A4R3LJT8"/>
<feature type="binding site" evidence="3">
    <location>
        <position position="381"/>
    </location>
    <ligand>
        <name>Zn(2+)</name>
        <dbReference type="ChEBI" id="CHEBI:29105"/>
        <label>2</label>
    </ligand>
</feature>
<dbReference type="PANTHER" id="PTHR32494">
    <property type="entry name" value="ALLANTOATE DEIMINASE-RELATED"/>
    <property type="match status" value="1"/>
</dbReference>
<keyword evidence="2 5" id="KW-0378">Hydrolase</keyword>
<accession>A0A4R3LJT8</accession>
<dbReference type="PIRSF" id="PIRSF001235">
    <property type="entry name" value="Amidase_carbamoylase"/>
    <property type="match status" value="1"/>
</dbReference>
<feature type="domain" description="Peptidase M20 dimerisation" evidence="4">
    <location>
        <begin position="209"/>
        <end position="307"/>
    </location>
</feature>
<gene>
    <name evidence="5" type="ORF">EDC26_1305</name>
</gene>
<organism evidence="5 6">
    <name type="scientific">Paralcaligenes ureilyticus</name>
    <dbReference type="NCBI Taxonomy" id="627131"/>
    <lineage>
        <taxon>Bacteria</taxon>
        <taxon>Pseudomonadati</taxon>
        <taxon>Pseudomonadota</taxon>
        <taxon>Betaproteobacteria</taxon>
        <taxon>Burkholderiales</taxon>
        <taxon>Alcaligenaceae</taxon>
        <taxon>Paralcaligenes</taxon>
    </lineage>
</organism>
<evidence type="ECO:0000313" key="5">
    <source>
        <dbReference type="EMBL" id="TCT00532.1"/>
    </source>
</evidence>
<evidence type="ECO:0000256" key="2">
    <source>
        <dbReference type="ARBA" id="ARBA00022801"/>
    </source>
</evidence>
<feature type="binding site" evidence="3">
    <location>
        <position position="190"/>
    </location>
    <ligand>
        <name>Zn(2+)</name>
        <dbReference type="ChEBI" id="CHEBI:29105"/>
        <label>1</label>
    </ligand>
</feature>
<evidence type="ECO:0000256" key="3">
    <source>
        <dbReference type="PIRSR" id="PIRSR001235-1"/>
    </source>
</evidence>
<dbReference type="InterPro" id="IPR002933">
    <property type="entry name" value="Peptidase_M20"/>
</dbReference>
<keyword evidence="3" id="KW-0479">Metal-binding</keyword>
<evidence type="ECO:0000259" key="4">
    <source>
        <dbReference type="Pfam" id="PF07687"/>
    </source>
</evidence>
<dbReference type="NCBIfam" id="TIGR01879">
    <property type="entry name" value="hydantase"/>
    <property type="match status" value="1"/>
</dbReference>
<dbReference type="Proteomes" id="UP000295525">
    <property type="component" value="Unassembled WGS sequence"/>
</dbReference>
<dbReference type="GO" id="GO:0046872">
    <property type="term" value="F:metal ion binding"/>
    <property type="evidence" value="ECO:0007669"/>
    <property type="project" value="UniProtKB-KW"/>
</dbReference>
<dbReference type="Pfam" id="PF07687">
    <property type="entry name" value="M20_dimer"/>
    <property type="match status" value="1"/>
</dbReference>
<name>A0A4R3LJT8_9BURK</name>
<dbReference type="NCBIfam" id="NF006769">
    <property type="entry name" value="PRK09290.1-3"/>
    <property type="match status" value="1"/>
</dbReference>
<dbReference type="NCBIfam" id="NF006771">
    <property type="entry name" value="PRK09290.1-5"/>
    <property type="match status" value="1"/>
</dbReference>
<dbReference type="Gene3D" id="3.40.630.10">
    <property type="entry name" value="Zn peptidases"/>
    <property type="match status" value="1"/>
</dbReference>
<dbReference type="PANTHER" id="PTHR32494:SF5">
    <property type="entry name" value="ALLANTOATE AMIDOHYDROLASE"/>
    <property type="match status" value="1"/>
</dbReference>
<dbReference type="RefSeq" id="WP_132586394.1">
    <property type="nucleotide sequence ID" value="NZ_SMAJ01000030.1"/>
</dbReference>
<comment type="caution">
    <text evidence="5">The sequence shown here is derived from an EMBL/GenBank/DDBJ whole genome shotgun (WGS) entry which is preliminary data.</text>
</comment>
<reference evidence="5 6" key="1">
    <citation type="submission" date="2019-03" db="EMBL/GenBank/DDBJ databases">
        <title>Genomic Encyclopedia of Type Strains, Phase IV (KMG-IV): sequencing the most valuable type-strain genomes for metagenomic binning, comparative biology and taxonomic classification.</title>
        <authorList>
            <person name="Goeker M."/>
        </authorList>
    </citation>
    <scope>NUCLEOTIDE SEQUENCE [LARGE SCALE GENOMIC DNA]</scope>
    <source>
        <strain evidence="5 6">DSM 24591</strain>
    </source>
</reference>
<dbReference type="EMBL" id="SMAJ01000030">
    <property type="protein sequence ID" value="TCT00532.1"/>
    <property type="molecule type" value="Genomic_DNA"/>
</dbReference>
<dbReference type="OrthoDB" id="9808195at2"/>
<feature type="binding site" evidence="3">
    <location>
        <position position="95"/>
    </location>
    <ligand>
        <name>Zn(2+)</name>
        <dbReference type="ChEBI" id="CHEBI:29105"/>
        <label>1</label>
    </ligand>
</feature>
<sequence>MSTTTLIDGDRLWRSLMELARIGATPGGGVNRQALTDLDKEARDLFSSWCREVGCSMRTDPIGNLFARRSGRDDTLPAIMMGSHIDSQPTGGKFDGAYGVMAGLEVLRSLHEGDIATACPVEVVAWTNEEGARFAPSMMGSSVYAGLLGLEQALAVQDEEGKSVGQELTRIGVRGVPDPHGPPAAYFEAHIEQGPILEAMDKTIGIVSGAQGQCWFQLTLKGRPSHAGTTPMNLRSDALLGAAAIVMELNRIGREFPPGCATVGRIQAAPNSPNVIPGSVYMTAEIRHPDDDIRAIMEQKFKQAIDVAVAENSLILDMRKVLEQPAAPFNAECIDKVRLSAERRGYSSMDIVSGAAHDAVALSRIVPTGMIFVPCAGGISHNEIESATPEDLAAGCQVLFDSVLASACKAETAGS</sequence>
<keyword evidence="3" id="KW-0862">Zinc</keyword>
<feature type="binding site" evidence="3">
    <location>
        <position position="84"/>
    </location>
    <ligand>
        <name>Zn(2+)</name>
        <dbReference type="ChEBI" id="CHEBI:29105"/>
        <label>1</label>
    </ligand>
</feature>
<keyword evidence="6" id="KW-1185">Reference proteome</keyword>
<dbReference type="InterPro" id="IPR036264">
    <property type="entry name" value="Bact_exopeptidase_dim_dom"/>
</dbReference>
<evidence type="ECO:0000256" key="1">
    <source>
        <dbReference type="ARBA" id="ARBA00006153"/>
    </source>
</evidence>
<dbReference type="Gene3D" id="3.30.70.360">
    <property type="match status" value="1"/>
</dbReference>
<dbReference type="InterPro" id="IPR010158">
    <property type="entry name" value="Amidase_Cbmase"/>
</dbReference>
<dbReference type="SUPFAM" id="SSF53187">
    <property type="entry name" value="Zn-dependent exopeptidases"/>
    <property type="match status" value="1"/>
</dbReference>
<dbReference type="GO" id="GO:0016813">
    <property type="term" value="F:hydrolase activity, acting on carbon-nitrogen (but not peptide) bonds, in linear amidines"/>
    <property type="evidence" value="ECO:0007669"/>
    <property type="project" value="InterPro"/>
</dbReference>
<dbReference type="CDD" id="cd03884">
    <property type="entry name" value="M20_bAS"/>
    <property type="match status" value="1"/>
</dbReference>
<dbReference type="InterPro" id="IPR011650">
    <property type="entry name" value="Peptidase_M20_dimer"/>
</dbReference>